<dbReference type="AlphaFoldDB" id="A0A1I3NBQ4"/>
<gene>
    <name evidence="1" type="ORF">SAMN05421753_11551</name>
</gene>
<organism evidence="1 2">
    <name type="scientific">Planctomicrobium piriforme</name>
    <dbReference type="NCBI Taxonomy" id="1576369"/>
    <lineage>
        <taxon>Bacteria</taxon>
        <taxon>Pseudomonadati</taxon>
        <taxon>Planctomycetota</taxon>
        <taxon>Planctomycetia</taxon>
        <taxon>Planctomycetales</taxon>
        <taxon>Planctomycetaceae</taxon>
        <taxon>Planctomicrobium</taxon>
    </lineage>
</organism>
<dbReference type="STRING" id="1576369.SAMN05421753_11551"/>
<evidence type="ECO:0000313" key="1">
    <source>
        <dbReference type="EMBL" id="SFJ06557.1"/>
    </source>
</evidence>
<protein>
    <submittedName>
        <fullName evidence="1">Uncharacterized protein</fullName>
    </submittedName>
</protein>
<keyword evidence="2" id="KW-1185">Reference proteome</keyword>
<dbReference type="Proteomes" id="UP000199518">
    <property type="component" value="Unassembled WGS sequence"/>
</dbReference>
<reference evidence="2" key="1">
    <citation type="submission" date="2016-10" db="EMBL/GenBank/DDBJ databases">
        <authorList>
            <person name="Varghese N."/>
            <person name="Submissions S."/>
        </authorList>
    </citation>
    <scope>NUCLEOTIDE SEQUENCE [LARGE SCALE GENOMIC DNA]</scope>
    <source>
        <strain evidence="2">DSM 26348</strain>
    </source>
</reference>
<name>A0A1I3NBQ4_9PLAN</name>
<evidence type="ECO:0000313" key="2">
    <source>
        <dbReference type="Proteomes" id="UP000199518"/>
    </source>
</evidence>
<proteinExistence type="predicted"/>
<sequence>MPGVWAFGLIRAVHTRKHTQIGSSVAEVDKDRKV</sequence>
<accession>A0A1I3NBQ4</accession>
<dbReference type="EMBL" id="FOQD01000015">
    <property type="protein sequence ID" value="SFJ06557.1"/>
    <property type="molecule type" value="Genomic_DNA"/>
</dbReference>